<dbReference type="EMBL" id="FRBM01000002">
    <property type="protein sequence ID" value="SHL08404.1"/>
    <property type="molecule type" value="Genomic_DNA"/>
</dbReference>
<feature type="signal peptide" evidence="1">
    <location>
        <begin position="1"/>
        <end position="20"/>
    </location>
</feature>
<dbReference type="OrthoDB" id="1272410at2"/>
<dbReference type="EMBL" id="MAYF01000321">
    <property type="protein sequence ID" value="OCA76840.1"/>
    <property type="molecule type" value="Genomic_DNA"/>
</dbReference>
<evidence type="ECO:0000313" key="3">
    <source>
        <dbReference type="EMBL" id="SHL08404.1"/>
    </source>
</evidence>
<dbReference type="RefSeq" id="WP_066698465.1">
    <property type="nucleotide sequence ID" value="NZ_FRBM01000002.1"/>
</dbReference>
<accession>A0A1M6XR23</accession>
<sequence>MKKIILPIASVLLFSGFLSAQVGINTPAPKTTLDVGAKRDASGNITDNTQLLGIQAPRLTRGELTANTASYGTDQKGALIYITDISTGNTTGSRINVDTTGYYYFDGIVWQKISGGPGAVNIYTADGILRSNRIVTMADKTLSFTSAATAGSNHFSIDGATFSVDTFANRIGIGTTSPSAILNTLNAVGGSTGDVFATGINNCGADCNQNAARNMVVYNTNGTSSSAGSIDFVSSTTSTGTSASVIKGIDRNVGSNFGGLAFQTRGDASGLIDRLVIKSTGNVGVGTTDAPTEKLDINGNTRIRGLVNGSDAANFPRSVVAKADGTLGYSSLSMSSFQLIIPPHNQYTSDFNNHSNTAYDSDGWWVISKSSVAANVTFTTTGSGFSGSSSPYTTTATNITPARMTIIYEYQGTPFADPGKIYPQLTTGNNQTYPDVYNPSFIKLETIGGKTRMTVSIVRSDNMLNNWAGSFLLNTLFVVKN</sequence>
<keyword evidence="4" id="KW-1185">Reference proteome</keyword>
<name>A0A1M6XR23_9FLAO</name>
<reference evidence="2 4" key="1">
    <citation type="submission" date="2016-07" db="EMBL/GenBank/DDBJ databases">
        <authorList>
            <person name="Jeong J.-J."/>
            <person name="Kim D.W."/>
            <person name="Sang M.K."/>
            <person name="Choi I.-G."/>
            <person name="Kim K.D."/>
        </authorList>
    </citation>
    <scope>NUCLEOTIDE SEQUENCE [LARGE SCALE GENOMIC DNA]</scope>
    <source>
        <strain evidence="2 4">C-26</strain>
    </source>
</reference>
<evidence type="ECO:0000313" key="2">
    <source>
        <dbReference type="EMBL" id="OCA76840.1"/>
    </source>
</evidence>
<organism evidence="3 5">
    <name type="scientific">Chryseobacterium contaminans</name>
    <dbReference type="NCBI Taxonomy" id="1423959"/>
    <lineage>
        <taxon>Bacteria</taxon>
        <taxon>Pseudomonadati</taxon>
        <taxon>Bacteroidota</taxon>
        <taxon>Flavobacteriia</taxon>
        <taxon>Flavobacteriales</taxon>
        <taxon>Weeksellaceae</taxon>
        <taxon>Chryseobacterium group</taxon>
        <taxon>Chryseobacterium</taxon>
    </lineage>
</organism>
<dbReference type="Proteomes" id="UP000184069">
    <property type="component" value="Unassembled WGS sequence"/>
</dbReference>
<gene>
    <name evidence="2" type="ORF">BBH99_12075</name>
    <name evidence="3" type="ORF">SAMN05444407_102181</name>
</gene>
<feature type="chain" id="PRO_5009922537" evidence="1">
    <location>
        <begin position="21"/>
        <end position="481"/>
    </location>
</feature>
<reference evidence="3 5" key="2">
    <citation type="submission" date="2016-11" db="EMBL/GenBank/DDBJ databases">
        <authorList>
            <person name="Jaros S."/>
            <person name="Januszkiewicz K."/>
            <person name="Wedrychowicz H."/>
        </authorList>
    </citation>
    <scope>NUCLEOTIDE SEQUENCE [LARGE SCALE GENOMIC DNA]</scope>
    <source>
        <strain evidence="3 5">DSM 27621</strain>
    </source>
</reference>
<dbReference type="Proteomes" id="UP000093508">
    <property type="component" value="Unassembled WGS sequence"/>
</dbReference>
<dbReference type="AlphaFoldDB" id="A0A1M6XR23"/>
<evidence type="ECO:0000256" key="1">
    <source>
        <dbReference type="SAM" id="SignalP"/>
    </source>
</evidence>
<evidence type="ECO:0000313" key="4">
    <source>
        <dbReference type="Proteomes" id="UP000093508"/>
    </source>
</evidence>
<evidence type="ECO:0000313" key="5">
    <source>
        <dbReference type="Proteomes" id="UP000184069"/>
    </source>
</evidence>
<protein>
    <submittedName>
        <fullName evidence="3">Uncharacterized protein</fullName>
    </submittedName>
</protein>
<keyword evidence="1" id="KW-0732">Signal</keyword>
<proteinExistence type="predicted"/>
<dbReference type="STRING" id="1423959.SAMN05444407_102181"/>